<evidence type="ECO:0000313" key="2">
    <source>
        <dbReference type="EMBL" id="CAI4016858.1"/>
    </source>
</evidence>
<evidence type="ECO:0000256" key="1">
    <source>
        <dbReference type="SAM" id="MobiDB-lite"/>
    </source>
</evidence>
<dbReference type="EMBL" id="CAMXCT010006607">
    <property type="protein sequence ID" value="CAI4016858.1"/>
    <property type="molecule type" value="Genomic_DNA"/>
</dbReference>
<dbReference type="EMBL" id="CAMXCT030006607">
    <property type="protein sequence ID" value="CAL4804170.1"/>
    <property type="molecule type" value="Genomic_DNA"/>
</dbReference>
<feature type="region of interest" description="Disordered" evidence="1">
    <location>
        <begin position="24"/>
        <end position="43"/>
    </location>
</feature>
<proteinExistence type="predicted"/>
<accession>A0A9P1GKU1</accession>
<organism evidence="2">
    <name type="scientific">Cladocopium goreaui</name>
    <dbReference type="NCBI Taxonomy" id="2562237"/>
    <lineage>
        <taxon>Eukaryota</taxon>
        <taxon>Sar</taxon>
        <taxon>Alveolata</taxon>
        <taxon>Dinophyceae</taxon>
        <taxon>Suessiales</taxon>
        <taxon>Symbiodiniaceae</taxon>
        <taxon>Cladocopium</taxon>
    </lineage>
</organism>
<protein>
    <submittedName>
        <fullName evidence="2">Uncharacterized protein</fullName>
    </submittedName>
</protein>
<evidence type="ECO:0000313" key="3">
    <source>
        <dbReference type="EMBL" id="CAL1170233.1"/>
    </source>
</evidence>
<name>A0A9P1GKU1_9DINO</name>
<evidence type="ECO:0000313" key="4">
    <source>
        <dbReference type="Proteomes" id="UP001152797"/>
    </source>
</evidence>
<gene>
    <name evidence="2" type="ORF">C1SCF055_LOCUS41553</name>
</gene>
<reference evidence="3" key="2">
    <citation type="submission" date="2024-04" db="EMBL/GenBank/DDBJ databases">
        <authorList>
            <person name="Chen Y."/>
            <person name="Shah S."/>
            <person name="Dougan E. K."/>
            <person name="Thang M."/>
            <person name="Chan C."/>
        </authorList>
    </citation>
    <scope>NUCLEOTIDE SEQUENCE [LARGE SCALE GENOMIC DNA]</scope>
</reference>
<keyword evidence="4" id="KW-1185">Reference proteome</keyword>
<dbReference type="EMBL" id="CAMXCT020006607">
    <property type="protein sequence ID" value="CAL1170233.1"/>
    <property type="molecule type" value="Genomic_DNA"/>
</dbReference>
<dbReference type="AlphaFoldDB" id="A0A9P1GKU1"/>
<sequence>MAIMARLPMGPTSRAAKIFPSTAADASKAAARPTQDRAMRGGKGGNELDWYMSNMGWFSAMAGGKGGDRYQPY</sequence>
<reference evidence="2" key="1">
    <citation type="submission" date="2022-10" db="EMBL/GenBank/DDBJ databases">
        <authorList>
            <person name="Chen Y."/>
            <person name="Dougan E. K."/>
            <person name="Chan C."/>
            <person name="Rhodes N."/>
            <person name="Thang M."/>
        </authorList>
    </citation>
    <scope>NUCLEOTIDE SEQUENCE</scope>
</reference>
<comment type="caution">
    <text evidence="2">The sequence shown here is derived from an EMBL/GenBank/DDBJ whole genome shotgun (WGS) entry which is preliminary data.</text>
</comment>
<dbReference type="Proteomes" id="UP001152797">
    <property type="component" value="Unassembled WGS sequence"/>
</dbReference>